<organism evidence="1 2">
    <name type="scientific">Smittium mucronatum</name>
    <dbReference type="NCBI Taxonomy" id="133383"/>
    <lineage>
        <taxon>Eukaryota</taxon>
        <taxon>Fungi</taxon>
        <taxon>Fungi incertae sedis</taxon>
        <taxon>Zoopagomycota</taxon>
        <taxon>Kickxellomycotina</taxon>
        <taxon>Harpellomycetes</taxon>
        <taxon>Harpellales</taxon>
        <taxon>Legeriomycetaceae</taxon>
        <taxon>Smittium</taxon>
    </lineage>
</organism>
<evidence type="ECO:0000313" key="1">
    <source>
        <dbReference type="EMBL" id="OLY83798.1"/>
    </source>
</evidence>
<keyword evidence="2" id="KW-1185">Reference proteome</keyword>
<dbReference type="STRING" id="133383.A0A1R0H3W8"/>
<dbReference type="AlphaFoldDB" id="A0A1R0H3W8"/>
<comment type="caution">
    <text evidence="1">The sequence shown here is derived from an EMBL/GenBank/DDBJ whole genome shotgun (WGS) entry which is preliminary data.</text>
</comment>
<gene>
    <name evidence="1" type="ORF">AYI68_g2052</name>
</gene>
<dbReference type="Proteomes" id="UP000187455">
    <property type="component" value="Unassembled WGS sequence"/>
</dbReference>
<reference evidence="1 2" key="1">
    <citation type="journal article" date="2016" name="Mol. Biol. Evol.">
        <title>Genome-Wide Survey of Gut Fungi (Harpellales) Reveals the First Horizontally Transferred Ubiquitin Gene from a Mosquito Host.</title>
        <authorList>
            <person name="Wang Y."/>
            <person name="White M.M."/>
            <person name="Kvist S."/>
            <person name="Moncalvo J.M."/>
        </authorList>
    </citation>
    <scope>NUCLEOTIDE SEQUENCE [LARGE SCALE GENOMIC DNA]</scope>
    <source>
        <strain evidence="1 2">ALG-7-W6</strain>
    </source>
</reference>
<accession>A0A1R0H3W8</accession>
<proteinExistence type="predicted"/>
<dbReference type="EMBL" id="LSSL01000744">
    <property type="protein sequence ID" value="OLY83798.1"/>
    <property type="molecule type" value="Genomic_DNA"/>
</dbReference>
<protein>
    <submittedName>
        <fullName evidence="1">Uncharacterized protein</fullName>
    </submittedName>
</protein>
<sequence length="220" mass="24804">MPQKFKDSGSDIEKTSFDNYGGEHILKSITETTTVGESIEINSEATENNDFLKTIHGNAILEESNIGNLEYFSIQDSNLDSTHLEKNYQDVSIFIPCNSEDFFIYFEAYTQSDINVAFTSFDGIYDSSGVIDVRVGIVTGISSFRKGAYNPLSRSIFKRQDDFVYAWVNITFWGGVMTIHINDTITTFYSISNHIINQFYIAPMTKLGSYYNGHIGCIIS</sequence>
<name>A0A1R0H3W8_9FUNG</name>
<evidence type="ECO:0000313" key="2">
    <source>
        <dbReference type="Proteomes" id="UP000187455"/>
    </source>
</evidence>